<name>A0A2R4VPM5_9PROT</name>
<dbReference type="RefSeq" id="WP_108546695.1">
    <property type="nucleotide sequence ID" value="NZ_CP028902.1"/>
</dbReference>
<evidence type="ECO:0000313" key="3">
    <source>
        <dbReference type="Proteomes" id="UP000077405"/>
    </source>
</evidence>
<dbReference type="EMBL" id="CP028902">
    <property type="protein sequence ID" value="AWB06383.1"/>
    <property type="molecule type" value="Genomic_DNA"/>
</dbReference>
<organism evidence="2 3">
    <name type="scientific">Azospirillum humicireducens</name>
    <dbReference type="NCBI Taxonomy" id="1226968"/>
    <lineage>
        <taxon>Bacteria</taxon>
        <taxon>Pseudomonadati</taxon>
        <taxon>Pseudomonadota</taxon>
        <taxon>Alphaproteobacteria</taxon>
        <taxon>Rhodospirillales</taxon>
        <taxon>Azospirillaceae</taxon>
        <taxon>Azospirillum</taxon>
    </lineage>
</organism>
<sequence length="548" mass="58733">MDSIESWIEPPPPPLSIREQDERLRAGIESAAPPPEPPRVEIVPGDLPITISDAEDALLASGIELFQSGGRLVRPGVCPVAVTGGEVTGLRLVEVGVPNLVELMTKAATWEKIDGRSGEWVRTNCPRAVAEGYAARVGQWKLRVLTGLIEAPTLRPDGSLLDKAGYDPATGLLLRPSCNVPRIKARPTRDDALTALALLTDLVADFPFLDRGAPDHWPDRSVALSAILTALVRRSLPTAPLHGFSAPVAGSGKSMLVDIVSLIATGRRAAVISQGKTEEEFGKRLAGMILAGDALVSVDNCDIPLGGDLLCQTLTQPTLKLRPLGGSVMVDAPSNAALFATGNNLTLRGDMTRRALVARLDPQCERPELRKGFRHDPLALITASRGKYIAAALTVLRAFHVAGRPVRLDPLGSFTDWSDFVRSALVWLGEADPCQTMDDTRAADPTLDALSAVLATWRKVIGLDRVTVSEVIRQATAPQSGGLFQSNPDLPEFREALLTVAGDGGAINGRRLGKWLGRNKDRIVDGMRIVQDSKLDGNVMWRLKTGDP</sequence>
<dbReference type="KEGG" id="ahu:A6A40_14830"/>
<dbReference type="AlphaFoldDB" id="A0A2R4VPM5"/>
<feature type="region of interest" description="Disordered" evidence="1">
    <location>
        <begin position="1"/>
        <end position="40"/>
    </location>
</feature>
<accession>A0A2R4VPM5</accession>
<reference evidence="2 3" key="1">
    <citation type="submission" date="2018-04" db="EMBL/GenBank/DDBJ databases">
        <title>Complete genome sequence of the nitrogen-fixing bacterium Azospirillum humicireducens type strain SgZ-5.</title>
        <authorList>
            <person name="Yu Z."/>
        </authorList>
    </citation>
    <scope>NUCLEOTIDE SEQUENCE [LARGE SCALE GENOMIC DNA]</scope>
    <source>
        <strain evidence="2 3">SgZ-5</strain>
        <plasmid evidence="2 3">pYZ1</plasmid>
    </source>
</reference>
<gene>
    <name evidence="2" type="ORF">A6A40_14830</name>
</gene>
<evidence type="ECO:0000313" key="2">
    <source>
        <dbReference type="EMBL" id="AWB06383.1"/>
    </source>
</evidence>
<protein>
    <submittedName>
        <fullName evidence="2">Uncharacterized protein</fullName>
    </submittedName>
</protein>
<dbReference type="OrthoDB" id="123525at2"/>
<geneLocation type="plasmid" evidence="2 3">
    <name>pYZ1</name>
</geneLocation>
<keyword evidence="2" id="KW-0614">Plasmid</keyword>
<keyword evidence="3" id="KW-1185">Reference proteome</keyword>
<dbReference type="Proteomes" id="UP000077405">
    <property type="component" value="Plasmid pYZ1"/>
</dbReference>
<proteinExistence type="predicted"/>
<evidence type="ECO:0000256" key="1">
    <source>
        <dbReference type="SAM" id="MobiDB-lite"/>
    </source>
</evidence>